<reference evidence="2" key="1">
    <citation type="submission" date="2017-10" db="EMBL/GenBank/DDBJ databases">
        <title>Completed PacBio SMRT sequence of Methylosinus trichosporium OB3b reveals presence of a third large plasmid.</title>
        <authorList>
            <person name="Charles T.C."/>
            <person name="Lynch M.D.J."/>
            <person name="Heil J.R."/>
            <person name="Cheng J."/>
        </authorList>
    </citation>
    <scope>NUCLEOTIDE SEQUENCE [LARGE SCALE GENOMIC DNA]</scope>
    <source>
        <strain evidence="2">OB3b</strain>
    </source>
</reference>
<dbReference type="EMBL" id="CP023737">
    <property type="protein sequence ID" value="ATQ69551.1"/>
    <property type="molecule type" value="Genomic_DNA"/>
</dbReference>
<name>A0A2D2D3H3_METT3</name>
<dbReference type="KEGG" id="mtw:CQW49_17955"/>
<accession>A0A2D2D3H3</accession>
<gene>
    <name evidence="1" type="ORF">CQW49_17955</name>
</gene>
<evidence type="ECO:0000313" key="2">
    <source>
        <dbReference type="Proteomes" id="UP000230709"/>
    </source>
</evidence>
<proteinExistence type="predicted"/>
<dbReference type="RefSeq" id="WP_003610251.1">
    <property type="nucleotide sequence ID" value="NZ_ADVE02000001.1"/>
</dbReference>
<evidence type="ECO:0000313" key="1">
    <source>
        <dbReference type="EMBL" id="ATQ69551.1"/>
    </source>
</evidence>
<dbReference type="Proteomes" id="UP000230709">
    <property type="component" value="Chromosome"/>
</dbReference>
<dbReference type="AlphaFoldDB" id="A0A2D2D3H3"/>
<protein>
    <submittedName>
        <fullName evidence="1">Uncharacterized protein</fullName>
    </submittedName>
</protein>
<sequence>MIAQRRTTYLPRVAAADHDALARLVDNYPADSHEKWQFLQAKEIANWERSGWTVVLVDVGADDFVRYCRETGASPSFHTFRGIASAKAIGKFT</sequence>
<dbReference type="STRING" id="595536.GCA_000178815_01589"/>
<keyword evidence="2" id="KW-1185">Reference proteome</keyword>
<organism evidence="1 2">
    <name type="scientific">Methylosinus trichosporium (strain ATCC 35070 / NCIMB 11131 / UNIQEM 75 / OB3b)</name>
    <dbReference type="NCBI Taxonomy" id="595536"/>
    <lineage>
        <taxon>Bacteria</taxon>
        <taxon>Pseudomonadati</taxon>
        <taxon>Pseudomonadota</taxon>
        <taxon>Alphaproteobacteria</taxon>
        <taxon>Hyphomicrobiales</taxon>
        <taxon>Methylocystaceae</taxon>
        <taxon>Methylosinus</taxon>
    </lineage>
</organism>